<accession>A0A1G9PLV8</accession>
<reference evidence="1 2" key="1">
    <citation type="submission" date="2016-10" db="EMBL/GenBank/DDBJ databases">
        <authorList>
            <person name="de Groot N.N."/>
        </authorList>
    </citation>
    <scope>NUCLEOTIDE SEQUENCE [LARGE SCALE GENOMIC DNA]</scope>
    <source>
        <strain evidence="1 2">DSM 25294</strain>
    </source>
</reference>
<evidence type="ECO:0000313" key="1">
    <source>
        <dbReference type="EMBL" id="SDL99699.1"/>
    </source>
</evidence>
<name>A0A1G9PLV8_9RHOB</name>
<proteinExistence type="predicted"/>
<evidence type="ECO:0000313" key="2">
    <source>
        <dbReference type="Proteomes" id="UP000199382"/>
    </source>
</evidence>
<dbReference type="STRING" id="571298.SAMN04488026_11447"/>
<organism evidence="1 2">
    <name type="scientific">Aliiruegeria lutimaris</name>
    <dbReference type="NCBI Taxonomy" id="571298"/>
    <lineage>
        <taxon>Bacteria</taxon>
        <taxon>Pseudomonadati</taxon>
        <taxon>Pseudomonadota</taxon>
        <taxon>Alphaproteobacteria</taxon>
        <taxon>Rhodobacterales</taxon>
        <taxon>Roseobacteraceae</taxon>
        <taxon>Aliiruegeria</taxon>
    </lineage>
</organism>
<dbReference type="EMBL" id="FNEK01000144">
    <property type="protein sequence ID" value="SDL99699.1"/>
    <property type="molecule type" value="Genomic_DNA"/>
</dbReference>
<protein>
    <recommendedName>
        <fullName evidence="3">Transposase</fullName>
    </recommendedName>
</protein>
<keyword evidence="2" id="KW-1185">Reference proteome</keyword>
<feature type="non-terminal residue" evidence="1">
    <location>
        <position position="1"/>
    </location>
</feature>
<dbReference type="Proteomes" id="UP000199382">
    <property type="component" value="Unassembled WGS sequence"/>
</dbReference>
<evidence type="ECO:0008006" key="3">
    <source>
        <dbReference type="Google" id="ProtNLM"/>
    </source>
</evidence>
<gene>
    <name evidence="1" type="ORF">SAMN04488026_11447</name>
</gene>
<dbReference type="AlphaFoldDB" id="A0A1G9PLV8"/>
<sequence>LIISAASASRLAQRIKRGSGLEPAVNPRKTGKGKLAPYSDFFVELVEQDPDITLADLKAALQHAHGVCASISGIDQALRRLGYTYKKRASLRTNAGAPV</sequence>